<dbReference type="AlphaFoldDB" id="A0A4S8ML76"/>
<organism evidence="2 3">
    <name type="scientific">Dendrothele bispora (strain CBS 962.96)</name>
    <dbReference type="NCBI Taxonomy" id="1314807"/>
    <lineage>
        <taxon>Eukaryota</taxon>
        <taxon>Fungi</taxon>
        <taxon>Dikarya</taxon>
        <taxon>Basidiomycota</taxon>
        <taxon>Agaricomycotina</taxon>
        <taxon>Agaricomycetes</taxon>
        <taxon>Agaricomycetidae</taxon>
        <taxon>Agaricales</taxon>
        <taxon>Agaricales incertae sedis</taxon>
        <taxon>Dendrothele</taxon>
    </lineage>
</organism>
<reference evidence="2 3" key="1">
    <citation type="journal article" date="2019" name="Nat. Ecol. Evol.">
        <title>Megaphylogeny resolves global patterns of mushroom evolution.</title>
        <authorList>
            <person name="Varga T."/>
            <person name="Krizsan K."/>
            <person name="Foldi C."/>
            <person name="Dima B."/>
            <person name="Sanchez-Garcia M."/>
            <person name="Sanchez-Ramirez S."/>
            <person name="Szollosi G.J."/>
            <person name="Szarkandi J.G."/>
            <person name="Papp V."/>
            <person name="Albert L."/>
            <person name="Andreopoulos W."/>
            <person name="Angelini C."/>
            <person name="Antonin V."/>
            <person name="Barry K.W."/>
            <person name="Bougher N.L."/>
            <person name="Buchanan P."/>
            <person name="Buyck B."/>
            <person name="Bense V."/>
            <person name="Catcheside P."/>
            <person name="Chovatia M."/>
            <person name="Cooper J."/>
            <person name="Damon W."/>
            <person name="Desjardin D."/>
            <person name="Finy P."/>
            <person name="Geml J."/>
            <person name="Haridas S."/>
            <person name="Hughes K."/>
            <person name="Justo A."/>
            <person name="Karasinski D."/>
            <person name="Kautmanova I."/>
            <person name="Kiss B."/>
            <person name="Kocsube S."/>
            <person name="Kotiranta H."/>
            <person name="LaButti K.M."/>
            <person name="Lechner B.E."/>
            <person name="Liimatainen K."/>
            <person name="Lipzen A."/>
            <person name="Lukacs Z."/>
            <person name="Mihaltcheva S."/>
            <person name="Morgado L.N."/>
            <person name="Niskanen T."/>
            <person name="Noordeloos M.E."/>
            <person name="Ohm R.A."/>
            <person name="Ortiz-Santana B."/>
            <person name="Ovrebo C."/>
            <person name="Racz N."/>
            <person name="Riley R."/>
            <person name="Savchenko A."/>
            <person name="Shiryaev A."/>
            <person name="Soop K."/>
            <person name="Spirin V."/>
            <person name="Szebenyi C."/>
            <person name="Tomsovsky M."/>
            <person name="Tulloss R.E."/>
            <person name="Uehling J."/>
            <person name="Grigoriev I.V."/>
            <person name="Vagvolgyi C."/>
            <person name="Papp T."/>
            <person name="Martin F.M."/>
            <person name="Miettinen O."/>
            <person name="Hibbett D.S."/>
            <person name="Nagy L.G."/>
        </authorList>
    </citation>
    <scope>NUCLEOTIDE SEQUENCE [LARGE SCALE GENOMIC DNA]</scope>
    <source>
        <strain evidence="2 3">CBS 962.96</strain>
    </source>
</reference>
<keyword evidence="1" id="KW-0812">Transmembrane</keyword>
<dbReference type="OrthoDB" id="3354157at2759"/>
<feature type="transmembrane region" description="Helical" evidence="1">
    <location>
        <begin position="52"/>
        <end position="71"/>
    </location>
</feature>
<evidence type="ECO:0000313" key="2">
    <source>
        <dbReference type="EMBL" id="THV03610.1"/>
    </source>
</evidence>
<keyword evidence="3" id="KW-1185">Reference proteome</keyword>
<name>A0A4S8ML76_DENBC</name>
<evidence type="ECO:0000256" key="1">
    <source>
        <dbReference type="SAM" id="Phobius"/>
    </source>
</evidence>
<keyword evidence="1" id="KW-0472">Membrane</keyword>
<gene>
    <name evidence="2" type="ORF">K435DRAFT_650917</name>
</gene>
<proteinExistence type="predicted"/>
<feature type="transmembrane region" description="Helical" evidence="1">
    <location>
        <begin position="25"/>
        <end position="45"/>
    </location>
</feature>
<dbReference type="Proteomes" id="UP000297245">
    <property type="component" value="Unassembled WGS sequence"/>
</dbReference>
<evidence type="ECO:0000313" key="3">
    <source>
        <dbReference type="Proteomes" id="UP000297245"/>
    </source>
</evidence>
<accession>A0A4S8ML76</accession>
<keyword evidence="1" id="KW-1133">Transmembrane helix</keyword>
<dbReference type="EMBL" id="ML179065">
    <property type="protein sequence ID" value="THV03610.1"/>
    <property type="molecule type" value="Genomic_DNA"/>
</dbReference>
<sequence>MVGIDIVAMMMLIRIFALYYHNQKIVVYGVASLLVVQIAVNTWLLTRGTGMTRVSSCTVFLSLTALVSSWIASSTAWIPLIYDTVALVLTVYKTLPQLFNKTGKIPGTFEIMRRMLEDGLLYYRQVCLFHFSHNAYIPDGTIVSSPP</sequence>
<protein>
    <submittedName>
        <fullName evidence="2">Uncharacterized protein</fullName>
    </submittedName>
</protein>